<keyword evidence="3" id="KW-1185">Reference proteome</keyword>
<dbReference type="Proteomes" id="UP001500886">
    <property type="component" value="Unassembled WGS sequence"/>
</dbReference>
<protein>
    <recommendedName>
        <fullName evidence="4">DUF4190 domain-containing protein</fullName>
    </recommendedName>
</protein>
<evidence type="ECO:0000256" key="1">
    <source>
        <dbReference type="SAM" id="Phobius"/>
    </source>
</evidence>
<sequence>MTARRDADLMAVWSFVTGLVGLLVFNVVLGPCALVLGGTALARGTARRFRAVLGMALGAAGLLLFVVLSVVQGTPSWFTEG</sequence>
<proteinExistence type="predicted"/>
<dbReference type="InterPro" id="IPR055338">
    <property type="entry name" value="YqfX-like"/>
</dbReference>
<comment type="caution">
    <text evidence="2">The sequence shown here is derived from an EMBL/GenBank/DDBJ whole genome shotgun (WGS) entry which is preliminary data.</text>
</comment>
<evidence type="ECO:0008006" key="4">
    <source>
        <dbReference type="Google" id="ProtNLM"/>
    </source>
</evidence>
<keyword evidence="1" id="KW-1133">Transmembrane helix</keyword>
<dbReference type="RefSeq" id="WP_425583230.1">
    <property type="nucleotide sequence ID" value="NZ_BAAASL010000011.1"/>
</dbReference>
<dbReference type="PANTHER" id="PTHR40040:SF1">
    <property type="entry name" value="MEMBRANE PROTEIN"/>
    <property type="match status" value="1"/>
</dbReference>
<evidence type="ECO:0000313" key="3">
    <source>
        <dbReference type="Proteomes" id="UP001500886"/>
    </source>
</evidence>
<organism evidence="2 3">
    <name type="scientific">Streptomyces luteosporeus</name>
    <dbReference type="NCBI Taxonomy" id="173856"/>
    <lineage>
        <taxon>Bacteria</taxon>
        <taxon>Bacillati</taxon>
        <taxon>Actinomycetota</taxon>
        <taxon>Actinomycetes</taxon>
        <taxon>Kitasatosporales</taxon>
        <taxon>Streptomycetaceae</taxon>
        <taxon>Streptomyces</taxon>
    </lineage>
</organism>
<feature type="transmembrane region" description="Helical" evidence="1">
    <location>
        <begin position="12"/>
        <end position="37"/>
    </location>
</feature>
<keyword evidence="1" id="KW-0472">Membrane</keyword>
<feature type="transmembrane region" description="Helical" evidence="1">
    <location>
        <begin position="49"/>
        <end position="71"/>
    </location>
</feature>
<reference evidence="3" key="1">
    <citation type="journal article" date="2019" name="Int. J. Syst. Evol. Microbiol.">
        <title>The Global Catalogue of Microorganisms (GCM) 10K type strain sequencing project: providing services to taxonomists for standard genome sequencing and annotation.</title>
        <authorList>
            <consortium name="The Broad Institute Genomics Platform"/>
            <consortium name="The Broad Institute Genome Sequencing Center for Infectious Disease"/>
            <person name="Wu L."/>
            <person name="Ma J."/>
        </authorList>
    </citation>
    <scope>NUCLEOTIDE SEQUENCE [LARGE SCALE GENOMIC DNA]</scope>
    <source>
        <strain evidence="3">JCM 4542</strain>
    </source>
</reference>
<keyword evidence="1" id="KW-0812">Transmembrane</keyword>
<gene>
    <name evidence="2" type="ORF">GCM10010315_33500</name>
</gene>
<accession>A0ABP6G812</accession>
<dbReference type="EMBL" id="BAAASL010000011">
    <property type="protein sequence ID" value="GAA2718302.1"/>
    <property type="molecule type" value="Genomic_DNA"/>
</dbReference>
<evidence type="ECO:0000313" key="2">
    <source>
        <dbReference type="EMBL" id="GAA2718302.1"/>
    </source>
</evidence>
<dbReference type="PANTHER" id="PTHR40040">
    <property type="entry name" value="SMALL HYDROPHOBIC PROTEIN-RELATED"/>
    <property type="match status" value="1"/>
</dbReference>
<name>A0ABP6G812_9ACTN</name>